<feature type="transmembrane region" description="Helical" evidence="1">
    <location>
        <begin position="12"/>
        <end position="30"/>
    </location>
</feature>
<organism evidence="2 3">
    <name type="scientific">Romanomermis culicivorax</name>
    <name type="common">Nematode worm</name>
    <dbReference type="NCBI Taxonomy" id="13658"/>
    <lineage>
        <taxon>Eukaryota</taxon>
        <taxon>Metazoa</taxon>
        <taxon>Ecdysozoa</taxon>
        <taxon>Nematoda</taxon>
        <taxon>Enoplea</taxon>
        <taxon>Dorylaimia</taxon>
        <taxon>Mermithida</taxon>
        <taxon>Mermithoidea</taxon>
        <taxon>Mermithidae</taxon>
        <taxon>Romanomermis</taxon>
    </lineage>
</organism>
<dbReference type="AlphaFoldDB" id="A0A915KLY2"/>
<protein>
    <submittedName>
        <fullName evidence="3">Uncharacterized protein</fullName>
    </submittedName>
</protein>
<keyword evidence="1" id="KW-1133">Transmembrane helix</keyword>
<keyword evidence="2" id="KW-1185">Reference proteome</keyword>
<dbReference type="Proteomes" id="UP000887565">
    <property type="component" value="Unplaced"/>
</dbReference>
<evidence type="ECO:0000313" key="3">
    <source>
        <dbReference type="WBParaSite" id="nRc.2.0.1.t38811-RA"/>
    </source>
</evidence>
<keyword evidence="1" id="KW-0472">Membrane</keyword>
<reference evidence="3" key="1">
    <citation type="submission" date="2022-11" db="UniProtKB">
        <authorList>
            <consortium name="WormBaseParasite"/>
        </authorList>
    </citation>
    <scope>IDENTIFICATION</scope>
</reference>
<dbReference type="WBParaSite" id="nRc.2.0.1.t38811-RA">
    <property type="protein sequence ID" value="nRc.2.0.1.t38811-RA"/>
    <property type="gene ID" value="nRc.2.0.1.g38811"/>
</dbReference>
<keyword evidence="1" id="KW-0812">Transmembrane</keyword>
<proteinExistence type="predicted"/>
<evidence type="ECO:0000313" key="2">
    <source>
        <dbReference type="Proteomes" id="UP000887565"/>
    </source>
</evidence>
<accession>A0A915KLY2</accession>
<sequence length="33" mass="3715">MSTSIYLPRIPKIPVSITLANMAICLLYNFSSR</sequence>
<name>A0A915KLY2_ROMCU</name>
<evidence type="ECO:0000256" key="1">
    <source>
        <dbReference type="SAM" id="Phobius"/>
    </source>
</evidence>